<reference evidence="4" key="1">
    <citation type="journal article" date="2021" name="Nat. Commun.">
        <title>Genetic determinants of endophytism in the Arabidopsis root mycobiome.</title>
        <authorList>
            <person name="Mesny F."/>
            <person name="Miyauchi S."/>
            <person name="Thiergart T."/>
            <person name="Pickel B."/>
            <person name="Atanasova L."/>
            <person name="Karlsson M."/>
            <person name="Huettel B."/>
            <person name="Barry K.W."/>
            <person name="Haridas S."/>
            <person name="Chen C."/>
            <person name="Bauer D."/>
            <person name="Andreopoulos W."/>
            <person name="Pangilinan J."/>
            <person name="LaButti K."/>
            <person name="Riley R."/>
            <person name="Lipzen A."/>
            <person name="Clum A."/>
            <person name="Drula E."/>
            <person name="Henrissat B."/>
            <person name="Kohler A."/>
            <person name="Grigoriev I.V."/>
            <person name="Martin F.M."/>
            <person name="Hacquard S."/>
        </authorList>
    </citation>
    <scope>NUCLEOTIDE SEQUENCE</scope>
    <source>
        <strain evidence="4">MPI-CAGE-AT-0147</strain>
    </source>
</reference>
<evidence type="ECO:0000256" key="2">
    <source>
        <dbReference type="ARBA" id="ARBA00023002"/>
    </source>
</evidence>
<evidence type="ECO:0000313" key="5">
    <source>
        <dbReference type="Proteomes" id="UP000738349"/>
    </source>
</evidence>
<dbReference type="PANTHER" id="PTHR13789">
    <property type="entry name" value="MONOOXYGENASE"/>
    <property type="match status" value="1"/>
</dbReference>
<comment type="similarity">
    <text evidence="1">Belongs to the paxM FAD-dependent monooxygenase family.</text>
</comment>
<dbReference type="SUPFAM" id="SSF54373">
    <property type="entry name" value="FAD-linked reductases, C-terminal domain"/>
    <property type="match status" value="1"/>
</dbReference>
<dbReference type="SUPFAM" id="SSF51905">
    <property type="entry name" value="FAD/NAD(P)-binding domain"/>
    <property type="match status" value="1"/>
</dbReference>
<protein>
    <submittedName>
        <fullName evidence="4">FAD binding domain-containing protein</fullName>
    </submittedName>
</protein>
<accession>A0A9P9E0Z3</accession>
<keyword evidence="5" id="KW-1185">Reference proteome</keyword>
<comment type="caution">
    <text evidence="4">The sequence shown here is derived from an EMBL/GenBank/DDBJ whole genome shotgun (WGS) entry which is preliminary data.</text>
</comment>
<dbReference type="InterPro" id="IPR036188">
    <property type="entry name" value="FAD/NAD-bd_sf"/>
</dbReference>
<dbReference type="PANTHER" id="PTHR13789:SF314">
    <property type="entry name" value="FAD-BINDING DOMAIN-CONTAINING PROTEIN"/>
    <property type="match status" value="1"/>
</dbReference>
<evidence type="ECO:0000313" key="4">
    <source>
        <dbReference type="EMBL" id="KAH7128873.1"/>
    </source>
</evidence>
<dbReference type="Gene3D" id="3.50.50.60">
    <property type="entry name" value="FAD/NAD(P)-binding domain"/>
    <property type="match status" value="1"/>
</dbReference>
<sequence length="292" mass="32299">MASKASRKVHQFDNESGLVLDIGIVGAGIAGLTTAATLTRLGHNIYERSRFSNEVGAAVHVGPNAAPVLEALGFDSKRARFLEAQEGVQFNAVTLEEVYRGNFEDFESRFDAPLYFSHRVDLHNELRRLALEPPSEELAGATLYLSSPVAGIDCENGVLTLENGRRFQKDLIIGADGIHSVVARCLLDTDILTGVVNECAYRFLIPTSKLLDNPMTRPLFREDKITSHIAATPDRRLVWYPCRGGEIQNFVGLHPTKPECDIQEDWHATGSIGDLVDTFSTFHPMLVEVCRY</sequence>
<organism evidence="4 5">
    <name type="scientific">Dactylonectria macrodidyma</name>
    <dbReference type="NCBI Taxonomy" id="307937"/>
    <lineage>
        <taxon>Eukaryota</taxon>
        <taxon>Fungi</taxon>
        <taxon>Dikarya</taxon>
        <taxon>Ascomycota</taxon>
        <taxon>Pezizomycotina</taxon>
        <taxon>Sordariomycetes</taxon>
        <taxon>Hypocreomycetidae</taxon>
        <taxon>Hypocreales</taxon>
        <taxon>Nectriaceae</taxon>
        <taxon>Dactylonectria</taxon>
    </lineage>
</organism>
<dbReference type="InterPro" id="IPR050493">
    <property type="entry name" value="FAD-dep_Monooxygenase_BioMet"/>
</dbReference>
<dbReference type="GO" id="GO:0004497">
    <property type="term" value="F:monooxygenase activity"/>
    <property type="evidence" value="ECO:0007669"/>
    <property type="project" value="UniProtKB-KW"/>
</dbReference>
<evidence type="ECO:0000256" key="1">
    <source>
        <dbReference type="ARBA" id="ARBA00007992"/>
    </source>
</evidence>
<proteinExistence type="inferred from homology"/>
<dbReference type="OrthoDB" id="9993796at2759"/>
<name>A0A9P9E0Z3_9HYPO</name>
<keyword evidence="3" id="KW-0503">Monooxygenase</keyword>
<dbReference type="AlphaFoldDB" id="A0A9P9E0Z3"/>
<dbReference type="Proteomes" id="UP000738349">
    <property type="component" value="Unassembled WGS sequence"/>
</dbReference>
<dbReference type="EMBL" id="JAGMUV010000018">
    <property type="protein sequence ID" value="KAH7128873.1"/>
    <property type="molecule type" value="Genomic_DNA"/>
</dbReference>
<keyword evidence="2" id="KW-0560">Oxidoreductase</keyword>
<dbReference type="PRINTS" id="PR00420">
    <property type="entry name" value="RNGMNOXGNASE"/>
</dbReference>
<gene>
    <name evidence="4" type="ORF">EDB81DRAFT_661388</name>
</gene>
<evidence type="ECO:0000256" key="3">
    <source>
        <dbReference type="ARBA" id="ARBA00023033"/>
    </source>
</evidence>